<dbReference type="PROSITE" id="PS51257">
    <property type="entry name" value="PROKAR_LIPOPROTEIN"/>
    <property type="match status" value="1"/>
</dbReference>
<evidence type="ECO:0000259" key="2">
    <source>
        <dbReference type="Pfam" id="PF13739"/>
    </source>
</evidence>
<dbReference type="EMBL" id="VDCS01000001">
    <property type="protein sequence ID" value="TNJ46993.1"/>
    <property type="molecule type" value="Genomic_DNA"/>
</dbReference>
<dbReference type="InterPro" id="IPR037126">
    <property type="entry name" value="PdaC/RsiV-like_sf"/>
</dbReference>
<dbReference type="Gene3D" id="3.30.565.40">
    <property type="entry name" value="Fervidobacterium nodosum Rt17-B1 like"/>
    <property type="match status" value="1"/>
</dbReference>
<reference evidence="3 4" key="1">
    <citation type="submission" date="2019-05" db="EMBL/GenBank/DDBJ databases">
        <title>Tamlana fucoidanivorans sp. nov., isolated from the surface of algae collected from Fujian province in China.</title>
        <authorList>
            <person name="Li J."/>
        </authorList>
    </citation>
    <scope>NUCLEOTIDE SEQUENCE [LARGE SCALE GENOMIC DNA]</scope>
    <source>
        <strain evidence="3 4">CW2-9</strain>
    </source>
</reference>
<dbReference type="OrthoDB" id="594879at2"/>
<dbReference type="InterPro" id="IPR025303">
    <property type="entry name" value="PdaC"/>
</dbReference>
<sequence length="236" mass="26402">MKTPVLPIIFLSLAVLVACKEESTLSFSEFTLASKDNTIVELDIILASGDSEAANNVNAEIEKTIIFCLNAEKHNTDNLEVSIQNFNQDYIDFKKDFPESPQVWEAQIDGEVLYQTEDIISISITTYTNTGGAHGLLSITFLNFNPETGLLIPTINLINNTDEFSKLAQFYFEQSITKDDILFSPNTFQLPKNMAYTEEGIVLLYNAYEIAPYSTGIIEFKIPYHDANPFLVLNGS</sequence>
<keyword evidence="4" id="KW-1185">Reference proteome</keyword>
<evidence type="ECO:0000313" key="4">
    <source>
        <dbReference type="Proteomes" id="UP000308713"/>
    </source>
</evidence>
<organism evidence="3 4">
    <name type="scientific">Allotamlana fucoidanivorans</name>
    <dbReference type="NCBI Taxonomy" id="2583814"/>
    <lineage>
        <taxon>Bacteria</taxon>
        <taxon>Pseudomonadati</taxon>
        <taxon>Bacteroidota</taxon>
        <taxon>Flavobacteriia</taxon>
        <taxon>Flavobacteriales</taxon>
        <taxon>Flavobacteriaceae</taxon>
        <taxon>Allotamlana</taxon>
    </lineage>
</organism>
<dbReference type="AlphaFoldDB" id="A0A5C4SRH1"/>
<evidence type="ECO:0000259" key="1">
    <source>
        <dbReference type="Pfam" id="PF11738"/>
    </source>
</evidence>
<name>A0A5C4SRH1_9FLAO</name>
<dbReference type="Proteomes" id="UP000308713">
    <property type="component" value="Unassembled WGS sequence"/>
</dbReference>
<dbReference type="Gene3D" id="3.90.640.20">
    <property type="entry name" value="Heat-shock cognate protein, ATPase"/>
    <property type="match status" value="1"/>
</dbReference>
<dbReference type="RefSeq" id="WP_139694456.1">
    <property type="nucleotide sequence ID" value="NZ_CP074074.1"/>
</dbReference>
<feature type="domain" description="Deacetylase PdaC" evidence="2">
    <location>
        <begin position="44"/>
        <end position="136"/>
    </location>
</feature>
<gene>
    <name evidence="3" type="ORF">FGF67_00255</name>
</gene>
<accession>A0A5C4SRH1</accession>
<protein>
    <submittedName>
        <fullName evidence="3">DUF3298 and DUF4163 domain-containing protein</fullName>
    </submittedName>
</protein>
<dbReference type="Pfam" id="PF11738">
    <property type="entry name" value="DUF3298"/>
    <property type="match status" value="1"/>
</dbReference>
<dbReference type="InterPro" id="IPR021729">
    <property type="entry name" value="DUF3298"/>
</dbReference>
<feature type="domain" description="DUF3298" evidence="1">
    <location>
        <begin position="174"/>
        <end position="224"/>
    </location>
</feature>
<evidence type="ECO:0000313" key="3">
    <source>
        <dbReference type="EMBL" id="TNJ46993.1"/>
    </source>
</evidence>
<dbReference type="Pfam" id="PF13739">
    <property type="entry name" value="PdaC"/>
    <property type="match status" value="1"/>
</dbReference>
<comment type="caution">
    <text evidence="3">The sequence shown here is derived from an EMBL/GenBank/DDBJ whole genome shotgun (WGS) entry which is preliminary data.</text>
</comment>
<proteinExistence type="predicted"/>